<dbReference type="InterPro" id="IPR011993">
    <property type="entry name" value="PH-like_dom_sf"/>
</dbReference>
<feature type="compositionally biased region" description="Basic and acidic residues" evidence="12">
    <location>
        <begin position="421"/>
        <end position="432"/>
    </location>
</feature>
<evidence type="ECO:0000256" key="8">
    <source>
        <dbReference type="ARBA" id="ARBA00023136"/>
    </source>
</evidence>
<feature type="compositionally biased region" description="Basic and acidic residues" evidence="12">
    <location>
        <begin position="592"/>
        <end position="608"/>
    </location>
</feature>
<comment type="catalytic activity">
    <reaction evidence="11">
        <text>a sterol + UDP-alpha-D-glucose = a sterol 3-beta-D-glucoside + UDP + H(+)</text>
        <dbReference type="Rhea" id="RHEA:22724"/>
        <dbReference type="ChEBI" id="CHEBI:15378"/>
        <dbReference type="ChEBI" id="CHEBI:15889"/>
        <dbReference type="ChEBI" id="CHEBI:37424"/>
        <dbReference type="ChEBI" id="CHEBI:58223"/>
        <dbReference type="ChEBI" id="CHEBI:58885"/>
        <dbReference type="EC" id="2.4.1.173"/>
    </reaction>
    <physiologicalReaction direction="left-to-right" evidence="11">
        <dbReference type="Rhea" id="RHEA:22725"/>
    </physiologicalReaction>
</comment>
<dbReference type="CDD" id="cd13216">
    <property type="entry name" value="PH-GRAM2_AGT26"/>
    <property type="match status" value="1"/>
</dbReference>
<dbReference type="HOGENOM" id="CLU_000537_6_0_1"/>
<feature type="compositionally biased region" description="Polar residues" evidence="12">
    <location>
        <begin position="516"/>
        <end position="538"/>
    </location>
</feature>
<dbReference type="EC" id="2.4.1.173" evidence="4"/>
<dbReference type="SUPFAM" id="SSF53756">
    <property type="entry name" value="UDP-Glycosyltransferase/glycogen phosphorylase"/>
    <property type="match status" value="1"/>
</dbReference>
<keyword evidence="8" id="KW-0472">Membrane</keyword>
<keyword evidence="6" id="KW-0328">Glycosyltransferase</keyword>
<feature type="region of interest" description="Disordered" evidence="12">
    <location>
        <begin position="1368"/>
        <end position="1387"/>
    </location>
</feature>
<keyword evidence="15" id="KW-1185">Reference proteome</keyword>
<dbReference type="Gene3D" id="2.30.29.30">
    <property type="entry name" value="Pleckstrin-homology domain (PH domain)/Phosphotyrosine-binding domain (PTB)"/>
    <property type="match status" value="3"/>
</dbReference>
<evidence type="ECO:0000259" key="13">
    <source>
        <dbReference type="PROSITE" id="PS50003"/>
    </source>
</evidence>
<evidence type="ECO:0000256" key="7">
    <source>
        <dbReference type="ARBA" id="ARBA00022679"/>
    </source>
</evidence>
<evidence type="ECO:0000256" key="4">
    <source>
        <dbReference type="ARBA" id="ARBA00012650"/>
    </source>
</evidence>
<dbReference type="RefSeq" id="XP_016212823.1">
    <property type="nucleotide sequence ID" value="XM_016359144.1"/>
</dbReference>
<dbReference type="GO" id="GO:0016020">
    <property type="term" value="C:membrane"/>
    <property type="evidence" value="ECO:0007669"/>
    <property type="project" value="UniProtKB-SubCell"/>
</dbReference>
<evidence type="ECO:0000256" key="1">
    <source>
        <dbReference type="ARBA" id="ARBA00004170"/>
    </source>
</evidence>
<dbReference type="GO" id="GO:0005975">
    <property type="term" value="P:carbohydrate metabolic process"/>
    <property type="evidence" value="ECO:0007669"/>
    <property type="project" value="InterPro"/>
</dbReference>
<sequence length="1387" mass="156136">MDLPERLREGSDEERDICAPCHGGVNLNQSIFSLIAAAGSAAGLDEIANDSEEDGSHDGTSLSQTVPALQPTAAGILMNETSQAESFQHRRRSSKAKLIKSINKLKMKPLRGRKGATATNDIMSSSQILQPRQEQEYEEDIEDATLANAPHLSKILHADIQMRKELGRAHDGQRTAQDLLQPSLSLAEQVQKLFKFKEKQDIIAEYRCQLVQNVNVPGYIFVTKRYICFYAYLPHMTSKVVKTGYISKRGMHDPRYHRFYCELKGHVLSFYEDPAQINYPRSLIDMRRAIGVFATRGEKGKDETHFTLETDKRQYQLKADSVESATDWLRVLQQELLNTHNNGGLIKITLPIDNILDIENNYIRGMAFSESLRIRVIDNDETYAVEEYYFTFDSHAQEATRVLKLMVQSHDEPNDSDMSGSEERSSGRHSLVERPSAVPAHTPPLRESVRSTLYPHSPEIRAFSGSRISTGSRKSSLEVESSMELRRRSNDDDNDDGRNSVPISGRCKRSPASPTPGDSQESPYSPTMTSADQDTESSAAIQSLDETIDDTNASESQILNRSDVFQVPTLYAPSPKKPRTETDVAVPQRASQDTERRKARSPSDERLSVPKRPAAISRAVWGELTQYQHDAPKMINSSYSIGRLMKAGMSPLQSASGIAGYINKQSKQMSSLLATESMGYYEKVAGMWHGGSRHYASPHGMRLDDNVPDKQEEEQAMKDAQRFREHFALPESEQLLASWHCYAQRTLPMYGKLYLGSTHLCWRPLMARTTKMKLPLKVIETALKGTSYRLGYAGMCLVVSGDEEVFFDFNNVGLRDDCVVSILLSLQSIETNAHVVESGLFSQEELKATKLAKAEHQALLKARRAEKIMDESEDEHDDLAESMMFDNPSTSALDVRPQGSLRITCLTIGSRGDVQPYIALCKGLLNEGHKPKIATHAEFGPWIQQHGIDFAPIEGDPAVLMQLCVDNGMFTLSFMREATLRFRSWIEGLMDSAWKACQDSDIIIESPSAMVGIHISEALQVPYFRAFGMPWTRTRAFPHAFFVPNNKSGGTYNYMTYTLFDTLFWKSTSGQINAWRKRQLGLRPTSLSRLAINKVPFLYNFSKHVVRQPLDWSEWVRITGYWFLDEEQGWDPPEELINFIKKAKDDGKKIVYIGFGSITVENPAALTHTVVRAVVDNDLRCVLSKGWSERLAKAPQLVTAEPDFPPEVLQIKYSVPHSWLFPQMDAIAHHGGAGTTGASLRAGKPTIIKPFFGDQYFFGSRVEDLGVGIYIRILNEKKLGRALYYATHDERMRKKAQYIGEQIRSEDGVATAIRAIYQDLDYARSLVQKKSSKSDAFGKDGHFDFEHEMDEEQWTIVGDEVVPDLKQMPKSMHQDQEEEGLVGEVKN</sequence>
<organism evidence="14 15">
    <name type="scientific">Verruconis gallopava</name>
    <dbReference type="NCBI Taxonomy" id="253628"/>
    <lineage>
        <taxon>Eukaryota</taxon>
        <taxon>Fungi</taxon>
        <taxon>Dikarya</taxon>
        <taxon>Ascomycota</taxon>
        <taxon>Pezizomycotina</taxon>
        <taxon>Dothideomycetes</taxon>
        <taxon>Pleosporomycetidae</taxon>
        <taxon>Venturiales</taxon>
        <taxon>Sympoventuriaceae</taxon>
        <taxon>Verruconis</taxon>
    </lineage>
</organism>
<dbReference type="InterPro" id="IPR050426">
    <property type="entry name" value="Glycosyltransferase_28"/>
</dbReference>
<dbReference type="InterPro" id="IPR004276">
    <property type="entry name" value="GlycoTrans_28_N"/>
</dbReference>
<feature type="region of interest" description="Disordered" evidence="12">
    <location>
        <begin position="410"/>
        <end position="538"/>
    </location>
</feature>
<dbReference type="CDD" id="cd03784">
    <property type="entry name" value="GT1_Gtf-like"/>
    <property type="match status" value="1"/>
</dbReference>
<dbReference type="InterPro" id="IPR048065">
    <property type="entry name" value="ATG26_PH_GRAM2"/>
</dbReference>
<feature type="region of interest" description="Disordered" evidence="12">
    <location>
        <begin position="569"/>
        <end position="610"/>
    </location>
</feature>
<protein>
    <recommendedName>
        <fullName evidence="4">sterol 3beta-glucosyltransferase</fullName>
        <ecNumber evidence="4">2.4.1.173</ecNumber>
    </recommendedName>
    <alternativeName>
        <fullName evidence="9">Autophagy-related protein 26</fullName>
    </alternativeName>
</protein>
<dbReference type="Pfam" id="PF02893">
    <property type="entry name" value="GRAM"/>
    <property type="match status" value="1"/>
</dbReference>
<dbReference type="InterPro" id="IPR001849">
    <property type="entry name" value="PH_domain"/>
</dbReference>
<dbReference type="InterPro" id="IPR002213">
    <property type="entry name" value="UDP_glucos_trans"/>
</dbReference>
<dbReference type="SMART" id="SM00568">
    <property type="entry name" value="GRAM"/>
    <property type="match status" value="2"/>
</dbReference>
<evidence type="ECO:0000313" key="14">
    <source>
        <dbReference type="EMBL" id="KIW02954.1"/>
    </source>
</evidence>
<dbReference type="EMBL" id="KN847546">
    <property type="protein sequence ID" value="KIW02954.1"/>
    <property type="molecule type" value="Genomic_DNA"/>
</dbReference>
<comment type="similarity">
    <text evidence="3">Belongs to the glycosyltransferase 28 family.</text>
</comment>
<comment type="catalytic activity">
    <reaction evidence="10">
        <text>ergosterol + UDP-alpha-D-glucose = ergosteryl 3-beta-D-glucoside + UDP + H(+)</text>
        <dbReference type="Rhea" id="RHEA:61836"/>
        <dbReference type="ChEBI" id="CHEBI:15378"/>
        <dbReference type="ChEBI" id="CHEBI:16933"/>
        <dbReference type="ChEBI" id="CHEBI:52973"/>
        <dbReference type="ChEBI" id="CHEBI:58223"/>
        <dbReference type="ChEBI" id="CHEBI:58885"/>
    </reaction>
    <physiologicalReaction direction="left-to-right" evidence="10">
        <dbReference type="Rhea" id="RHEA:61837"/>
    </physiologicalReaction>
</comment>
<evidence type="ECO:0000256" key="5">
    <source>
        <dbReference type="ARBA" id="ARBA00022490"/>
    </source>
</evidence>
<dbReference type="OrthoDB" id="10261837at2759"/>
<dbReference type="GeneID" id="27313591"/>
<evidence type="ECO:0000256" key="10">
    <source>
        <dbReference type="ARBA" id="ARBA00047886"/>
    </source>
</evidence>
<dbReference type="GO" id="GO:0016906">
    <property type="term" value="F:sterol 3-beta-glucosyltransferase activity"/>
    <property type="evidence" value="ECO:0007669"/>
    <property type="project" value="UniProtKB-EC"/>
</dbReference>
<dbReference type="FunCoup" id="A0A0D2AUY0">
    <property type="interactions" value="85"/>
</dbReference>
<gene>
    <name evidence="14" type="ORF">PV09_05618</name>
</gene>
<keyword evidence="5" id="KW-0963">Cytoplasm</keyword>
<dbReference type="Proteomes" id="UP000053259">
    <property type="component" value="Unassembled WGS sequence"/>
</dbReference>
<dbReference type="InParanoid" id="A0A0D2AUY0"/>
<evidence type="ECO:0000256" key="6">
    <source>
        <dbReference type="ARBA" id="ARBA00022676"/>
    </source>
</evidence>
<dbReference type="SMART" id="SM00233">
    <property type="entry name" value="PH"/>
    <property type="match status" value="1"/>
</dbReference>
<dbReference type="Gene3D" id="3.40.50.2000">
    <property type="entry name" value="Glycogen Phosphorylase B"/>
    <property type="match status" value="2"/>
</dbReference>
<dbReference type="GO" id="GO:0005737">
    <property type="term" value="C:cytoplasm"/>
    <property type="evidence" value="ECO:0007669"/>
    <property type="project" value="UniProtKB-SubCell"/>
</dbReference>
<evidence type="ECO:0000256" key="3">
    <source>
        <dbReference type="ARBA" id="ARBA00006962"/>
    </source>
</evidence>
<comment type="subcellular location">
    <subcellularLocation>
        <location evidence="2">Cytoplasm</location>
    </subcellularLocation>
    <subcellularLocation>
        <location evidence="1">Membrane</location>
        <topology evidence="1">Peripheral membrane protein</topology>
    </subcellularLocation>
</comment>
<dbReference type="PROSITE" id="PS50003">
    <property type="entry name" value="PH_DOMAIN"/>
    <property type="match status" value="1"/>
</dbReference>
<dbReference type="VEuPathDB" id="FungiDB:PV09_05618"/>
<dbReference type="FunFam" id="3.40.50.2000:FF:000009">
    <property type="entry name" value="Sterol 3-beta-glucosyltransferase UGT80A2"/>
    <property type="match status" value="1"/>
</dbReference>
<dbReference type="Pfam" id="PF03033">
    <property type="entry name" value="Glyco_transf_28"/>
    <property type="match status" value="1"/>
</dbReference>
<accession>A0A0D2AUY0</accession>
<reference evidence="14 15" key="1">
    <citation type="submission" date="2015-01" db="EMBL/GenBank/DDBJ databases">
        <title>The Genome Sequence of Ochroconis gallopava CBS43764.</title>
        <authorList>
            <consortium name="The Broad Institute Genomics Platform"/>
            <person name="Cuomo C."/>
            <person name="de Hoog S."/>
            <person name="Gorbushina A."/>
            <person name="Stielow B."/>
            <person name="Teixiera M."/>
            <person name="Abouelleil A."/>
            <person name="Chapman S.B."/>
            <person name="Priest M."/>
            <person name="Young S.K."/>
            <person name="Wortman J."/>
            <person name="Nusbaum C."/>
            <person name="Birren B."/>
        </authorList>
    </citation>
    <scope>NUCLEOTIDE SEQUENCE [LARGE SCALE GENOMIC DNA]</scope>
    <source>
        <strain evidence="14 15">CBS 43764</strain>
    </source>
</reference>
<dbReference type="PANTHER" id="PTHR48050">
    <property type="entry name" value="STEROL 3-BETA-GLUCOSYLTRANSFERASE"/>
    <property type="match status" value="1"/>
</dbReference>
<proteinExistence type="inferred from homology"/>
<evidence type="ECO:0000313" key="15">
    <source>
        <dbReference type="Proteomes" id="UP000053259"/>
    </source>
</evidence>
<evidence type="ECO:0000256" key="12">
    <source>
        <dbReference type="SAM" id="MobiDB-lite"/>
    </source>
</evidence>
<keyword evidence="7" id="KW-0808">Transferase</keyword>
<evidence type="ECO:0000256" key="11">
    <source>
        <dbReference type="ARBA" id="ARBA00049453"/>
    </source>
</evidence>
<evidence type="ECO:0000256" key="9">
    <source>
        <dbReference type="ARBA" id="ARBA00029843"/>
    </source>
</evidence>
<evidence type="ECO:0000256" key="2">
    <source>
        <dbReference type="ARBA" id="ARBA00004496"/>
    </source>
</evidence>
<dbReference type="InterPro" id="IPR010610">
    <property type="entry name" value="EryCIII-like_C"/>
</dbReference>
<dbReference type="Pfam" id="PF00169">
    <property type="entry name" value="PH"/>
    <property type="match status" value="1"/>
</dbReference>
<dbReference type="STRING" id="253628.A0A0D2AUY0"/>
<dbReference type="InterPro" id="IPR004182">
    <property type="entry name" value="GRAM"/>
</dbReference>
<name>A0A0D2AUY0_9PEZI</name>
<dbReference type="GO" id="GO:0016125">
    <property type="term" value="P:sterol metabolic process"/>
    <property type="evidence" value="ECO:0007669"/>
    <property type="project" value="TreeGrafter"/>
</dbReference>
<dbReference type="Pfam" id="PF06722">
    <property type="entry name" value="EryCIII-like_C"/>
    <property type="match status" value="1"/>
</dbReference>
<dbReference type="PANTHER" id="PTHR48050:SF25">
    <property type="entry name" value="STEROL 3-BETA-GLUCOSYLTRANSFERASE"/>
    <property type="match status" value="1"/>
</dbReference>
<dbReference type="FunFam" id="3.40.50.2000:FF:000029">
    <property type="entry name" value="Sterol 3-beta-glucosyltransferase"/>
    <property type="match status" value="1"/>
</dbReference>
<dbReference type="SUPFAM" id="SSF50729">
    <property type="entry name" value="PH domain-like"/>
    <property type="match status" value="1"/>
</dbReference>
<feature type="domain" description="PH" evidence="13">
    <location>
        <begin position="239"/>
        <end position="337"/>
    </location>
</feature>